<accession>A0A8H5F3M1</accession>
<evidence type="ECO:0000256" key="5">
    <source>
        <dbReference type="ARBA" id="ARBA00022692"/>
    </source>
</evidence>
<keyword evidence="8 10" id="KW-0072">Autophagy</keyword>
<organism evidence="12 13">
    <name type="scientific">Psilocybe cf. subviscida</name>
    <dbReference type="NCBI Taxonomy" id="2480587"/>
    <lineage>
        <taxon>Eukaryota</taxon>
        <taxon>Fungi</taxon>
        <taxon>Dikarya</taxon>
        <taxon>Basidiomycota</taxon>
        <taxon>Agaricomycotina</taxon>
        <taxon>Agaricomycetes</taxon>
        <taxon>Agaricomycetidae</taxon>
        <taxon>Agaricales</taxon>
        <taxon>Agaricineae</taxon>
        <taxon>Strophariaceae</taxon>
        <taxon>Psilocybe</taxon>
    </lineage>
</organism>
<dbReference type="AlphaFoldDB" id="A0A8H5F3M1"/>
<dbReference type="GO" id="GO:0006914">
    <property type="term" value="P:autophagy"/>
    <property type="evidence" value="ECO:0007669"/>
    <property type="project" value="UniProtKB-KW"/>
</dbReference>
<dbReference type="EMBL" id="JAACJJ010000028">
    <property type="protein sequence ID" value="KAF5322048.1"/>
    <property type="molecule type" value="Genomic_DNA"/>
</dbReference>
<feature type="transmembrane region" description="Helical" evidence="10">
    <location>
        <begin position="285"/>
        <end position="305"/>
    </location>
</feature>
<keyword evidence="13" id="KW-1185">Reference proteome</keyword>
<evidence type="ECO:0000256" key="3">
    <source>
        <dbReference type="ARBA" id="ARBA00022448"/>
    </source>
</evidence>
<evidence type="ECO:0000256" key="10">
    <source>
        <dbReference type="RuleBase" id="RU363073"/>
    </source>
</evidence>
<feature type="transmembrane region" description="Helical" evidence="10">
    <location>
        <begin position="260"/>
        <end position="279"/>
    </location>
</feature>
<dbReference type="SUPFAM" id="SSF103473">
    <property type="entry name" value="MFS general substrate transporter"/>
    <property type="match status" value="1"/>
</dbReference>
<feature type="region of interest" description="Disordered" evidence="11">
    <location>
        <begin position="24"/>
        <end position="53"/>
    </location>
</feature>
<name>A0A8H5F3M1_9AGAR</name>
<evidence type="ECO:0000256" key="2">
    <source>
        <dbReference type="ARBA" id="ARBA00006978"/>
    </source>
</evidence>
<keyword evidence="5 10" id="KW-0812">Transmembrane</keyword>
<dbReference type="InterPro" id="IPR036259">
    <property type="entry name" value="MFS_trans_sf"/>
</dbReference>
<feature type="transmembrane region" description="Helical" evidence="10">
    <location>
        <begin position="128"/>
        <end position="151"/>
    </location>
</feature>
<protein>
    <recommendedName>
        <fullName evidence="10">Autophagy-related protein</fullName>
    </recommendedName>
</protein>
<comment type="caution">
    <text evidence="12">The sequence shown here is derived from an EMBL/GenBank/DDBJ whole genome shotgun (WGS) entry which is preliminary data.</text>
</comment>
<dbReference type="Proteomes" id="UP000567179">
    <property type="component" value="Unassembled WGS sequence"/>
</dbReference>
<keyword evidence="7 10" id="KW-1133">Transmembrane helix</keyword>
<keyword evidence="9 10" id="KW-0472">Membrane</keyword>
<keyword evidence="3 10" id="KW-0813">Transport</keyword>
<evidence type="ECO:0000256" key="6">
    <source>
        <dbReference type="ARBA" id="ARBA00022970"/>
    </source>
</evidence>
<feature type="transmembrane region" description="Helical" evidence="10">
    <location>
        <begin position="342"/>
        <end position="364"/>
    </location>
</feature>
<proteinExistence type="inferred from homology"/>
<feature type="transmembrane region" description="Helical" evidence="10">
    <location>
        <begin position="410"/>
        <end position="429"/>
    </location>
</feature>
<dbReference type="InterPro" id="IPR044738">
    <property type="entry name" value="Atg22"/>
</dbReference>
<feature type="compositionally biased region" description="Basic and acidic residues" evidence="11">
    <location>
        <begin position="24"/>
        <end position="46"/>
    </location>
</feature>
<comment type="function">
    <text evidence="10">Vacuolar effluxer which mediate the efflux of amino acids resulting from autophagic degradation. The release of autophagic amino acids allows the maintenance of protein synthesis and viability during nitrogen starvation.</text>
</comment>
<feature type="transmembrane region" description="Helical" evidence="10">
    <location>
        <begin position="379"/>
        <end position="398"/>
    </location>
</feature>
<dbReference type="OrthoDB" id="42657at2759"/>
<evidence type="ECO:0000256" key="8">
    <source>
        <dbReference type="ARBA" id="ARBA00023006"/>
    </source>
</evidence>
<dbReference type="PANTHER" id="PTHR23519">
    <property type="entry name" value="AUTOPHAGY-RELATED PROTEIN 22"/>
    <property type="match status" value="1"/>
</dbReference>
<feature type="transmembrane region" description="Helical" evidence="10">
    <location>
        <begin position="441"/>
        <end position="458"/>
    </location>
</feature>
<dbReference type="GO" id="GO:0032974">
    <property type="term" value="P:amino acid transmembrane export from vacuole"/>
    <property type="evidence" value="ECO:0007669"/>
    <property type="project" value="InterPro"/>
</dbReference>
<evidence type="ECO:0000256" key="7">
    <source>
        <dbReference type="ARBA" id="ARBA00022989"/>
    </source>
</evidence>
<evidence type="ECO:0000256" key="1">
    <source>
        <dbReference type="ARBA" id="ARBA00004128"/>
    </source>
</evidence>
<evidence type="ECO:0000313" key="12">
    <source>
        <dbReference type="EMBL" id="KAF5322048.1"/>
    </source>
</evidence>
<dbReference type="CDD" id="cd17483">
    <property type="entry name" value="MFS_Atg22_like"/>
    <property type="match status" value="1"/>
</dbReference>
<feature type="transmembrane region" description="Helical" evidence="10">
    <location>
        <begin position="470"/>
        <end position="487"/>
    </location>
</feature>
<evidence type="ECO:0000313" key="13">
    <source>
        <dbReference type="Proteomes" id="UP000567179"/>
    </source>
</evidence>
<keyword evidence="6 10" id="KW-0029">Amino-acid transport</keyword>
<dbReference type="InterPro" id="IPR024671">
    <property type="entry name" value="Atg22-like"/>
</dbReference>
<comment type="similarity">
    <text evidence="2 10">Belongs to the ATG22 family.</text>
</comment>
<sequence length="561" mass="62746">MAHTVSPPEPIVQNHQGVFTEMLDDRKELSRPETDSKSNGSVERRSGGPQFVSTINKDEPIVTRRELWAYYMYYNGDNGVGPLSYSLTLFQSLAFGAGFDPVKGPGSSCSGPDASGQCVLPWAGGTKAVSSVVLIANGISFAVMTLIFTTIGSAADYGTFGRWLLFVVTVICWAAQFAEISLTVPSRWTLAMALYMIGFITYGATLVFYAAVFPRLARNTLRSRTLRDKLDAGEISHEEYEVEESMEKNRISNISTTHSNIGYIITLALNLSILLPLMGNPKGNNYALVLTNAYWVITGIWWFIFQQHRPGPPLPKGESYLTIGWKQIWAASKQYKQLPYTFIYLFAFFLLADGLNTTGTLVAICQNDKFQFSFLENTYLGLAQAVTSTMSTLGFWYFQRYFKIRTKRMFVVTNVFTILIPFWGMLGIWTNKIGFHNAWEFWGYNIVFGLFQAPYYAFAQTMMAELTPPGFDNMFFGLFGLSNRASSMIGPNVIQAIINKSGNNWDGFPFLFGLCLCASLVIWFCTDVEQGRKDAVAWADGIRKKADSAEADTIMSSMDKH</sequence>
<feature type="transmembrane region" description="Helical" evidence="10">
    <location>
        <begin position="507"/>
        <end position="525"/>
    </location>
</feature>
<keyword evidence="4 10" id="KW-0926">Vacuole</keyword>
<reference evidence="12 13" key="1">
    <citation type="journal article" date="2020" name="ISME J.">
        <title>Uncovering the hidden diversity of litter-decomposition mechanisms in mushroom-forming fungi.</title>
        <authorList>
            <person name="Floudas D."/>
            <person name="Bentzer J."/>
            <person name="Ahren D."/>
            <person name="Johansson T."/>
            <person name="Persson P."/>
            <person name="Tunlid A."/>
        </authorList>
    </citation>
    <scope>NUCLEOTIDE SEQUENCE [LARGE SCALE GENOMIC DNA]</scope>
    <source>
        <strain evidence="12 13">CBS 101986</strain>
    </source>
</reference>
<gene>
    <name evidence="12" type="ORF">D9619_000739</name>
</gene>
<feature type="transmembrane region" description="Helical" evidence="10">
    <location>
        <begin position="163"/>
        <end position="184"/>
    </location>
</feature>
<comment type="subcellular location">
    <subcellularLocation>
        <location evidence="1 10">Vacuole membrane</location>
        <topology evidence="1 10">Multi-pass membrane protein</topology>
    </subcellularLocation>
</comment>
<evidence type="ECO:0000256" key="9">
    <source>
        <dbReference type="ARBA" id="ARBA00023136"/>
    </source>
</evidence>
<dbReference type="Pfam" id="PF11700">
    <property type="entry name" value="ATG22"/>
    <property type="match status" value="1"/>
</dbReference>
<evidence type="ECO:0000256" key="11">
    <source>
        <dbReference type="SAM" id="MobiDB-lite"/>
    </source>
</evidence>
<dbReference type="PANTHER" id="PTHR23519:SF4">
    <property type="entry name" value="AUTOPHAGY-RELATED PROTEIN"/>
    <property type="match status" value="1"/>
</dbReference>
<feature type="transmembrane region" description="Helical" evidence="10">
    <location>
        <begin position="190"/>
        <end position="212"/>
    </location>
</feature>
<dbReference type="GO" id="GO:0005774">
    <property type="term" value="C:vacuolar membrane"/>
    <property type="evidence" value="ECO:0007669"/>
    <property type="project" value="UniProtKB-SubCell"/>
</dbReference>
<dbReference type="InterPro" id="IPR050495">
    <property type="entry name" value="ATG22/LtaA_families"/>
</dbReference>
<dbReference type="Gene3D" id="1.20.1250.20">
    <property type="entry name" value="MFS general substrate transporter like domains"/>
    <property type="match status" value="1"/>
</dbReference>
<evidence type="ECO:0000256" key="4">
    <source>
        <dbReference type="ARBA" id="ARBA00022554"/>
    </source>
</evidence>